<proteinExistence type="predicted"/>
<dbReference type="Proteomes" id="UP000002489">
    <property type="component" value="Unassembled WGS sequence"/>
</dbReference>
<evidence type="ECO:0000313" key="1">
    <source>
        <dbReference type="EnsemblFungi" id="FOXG_13302P0"/>
    </source>
</evidence>
<dbReference type="SUPFAM" id="SSF50494">
    <property type="entry name" value="Trypsin-like serine proteases"/>
    <property type="match status" value="1"/>
</dbReference>
<evidence type="ECO:0000313" key="2">
    <source>
        <dbReference type="Proteomes" id="UP000002489"/>
    </source>
</evidence>
<reference evidence="1" key="2">
    <citation type="submission" date="2025-08" db="UniProtKB">
        <authorList>
            <consortium name="EnsemblFungi"/>
        </authorList>
    </citation>
    <scope>IDENTIFICATION</scope>
    <source>
        <strain evidence="1">4287 / CBS 123668 / FGSC 9935 / NRRL 34936</strain>
    </source>
</reference>
<sequence>MISEEWRILGRIKYGRRKYFSCQGDSGASIMGNDGRVAAMLTYSTQDDDQGSNTGIHHISYATPIEWLLGDIRGHGYDLEWMGREVPLEHLHYRVESEN</sequence>
<gene>
    <name evidence="1" type="primary">28954570</name>
</gene>
<dbReference type="EnsemblFungi" id="FOXG_13302T0">
    <property type="protein sequence ID" value="FOXG_13302P0"/>
    <property type="gene ID" value="FOXG_13302"/>
</dbReference>
<dbReference type="InterPro" id="IPR009003">
    <property type="entry name" value="Peptidase_S1_PA"/>
</dbReference>
<dbReference type="VEuPathDB" id="FungiDB:FOXG_13302"/>
<dbReference type="AlphaFoldDB" id="A0A0D2YAH6"/>
<organism evidence="1 2">
    <name type="scientific">Fusarium oxysporum (strain Fo5176)</name>
    <name type="common">Fusarium vascular wilt</name>
    <dbReference type="NCBI Taxonomy" id="660025"/>
    <lineage>
        <taxon>Eukaryota</taxon>
        <taxon>Fungi</taxon>
        <taxon>Dikarya</taxon>
        <taxon>Ascomycota</taxon>
        <taxon>Pezizomycotina</taxon>
        <taxon>Sordariomycetes</taxon>
        <taxon>Hypocreomycetidae</taxon>
        <taxon>Hypocreales</taxon>
        <taxon>Nectriaceae</taxon>
        <taxon>Fusarium</taxon>
        <taxon>Fusarium oxysporum species complex</taxon>
    </lineage>
</organism>
<name>A0A0D2YAH6_FUSOF</name>
<protein>
    <submittedName>
        <fullName evidence="1">Uncharacterized protein</fullName>
    </submittedName>
</protein>
<accession>A0A0D2YAH6</accession>
<reference evidence="2" key="1">
    <citation type="journal article" date="2012" name="Mol. Plant Microbe Interact.">
        <title>A highly conserved effector in Fusarium oxysporum is required for full virulence on Arabidopsis.</title>
        <authorList>
            <person name="Thatcher L.F."/>
            <person name="Gardiner D.M."/>
            <person name="Kazan K."/>
            <person name="Manners J."/>
        </authorList>
    </citation>
    <scope>NUCLEOTIDE SEQUENCE [LARGE SCALE GENOMIC DNA]</scope>
    <source>
        <strain evidence="2">Fo5176</strain>
    </source>
</reference>